<keyword evidence="4" id="KW-0808">Transferase</keyword>
<dbReference type="InterPro" id="IPR036890">
    <property type="entry name" value="HATPase_C_sf"/>
</dbReference>
<feature type="domain" description="MEDS" evidence="3">
    <location>
        <begin position="9"/>
        <end position="153"/>
    </location>
</feature>
<dbReference type="AlphaFoldDB" id="A0A931N7A2"/>
<evidence type="ECO:0000256" key="1">
    <source>
        <dbReference type="ARBA" id="ARBA00022527"/>
    </source>
</evidence>
<dbReference type="Proteomes" id="UP000655751">
    <property type="component" value="Unassembled WGS sequence"/>
</dbReference>
<name>A0A931N7A2_9NOCA</name>
<proteinExistence type="predicted"/>
<keyword evidence="5" id="KW-1185">Reference proteome</keyword>
<dbReference type="InterPro" id="IPR050267">
    <property type="entry name" value="Anti-sigma-factor_SerPK"/>
</dbReference>
<accession>A0A931N7A2</accession>
<dbReference type="CDD" id="cd16936">
    <property type="entry name" value="HATPase_RsbW-like"/>
    <property type="match status" value="1"/>
</dbReference>
<reference evidence="4" key="1">
    <citation type="submission" date="2020-11" db="EMBL/GenBank/DDBJ databases">
        <title>Nocardia NEAU-351.nov., a novel actinomycete isolated from the cow dung.</title>
        <authorList>
            <person name="Zhang X."/>
        </authorList>
    </citation>
    <scope>NUCLEOTIDE SEQUENCE</scope>
    <source>
        <strain evidence="4">NEAU-351</strain>
    </source>
</reference>
<dbReference type="SUPFAM" id="SSF55874">
    <property type="entry name" value="ATPase domain of HSP90 chaperone/DNA topoisomerase II/histidine kinase"/>
    <property type="match status" value="1"/>
</dbReference>
<dbReference type="EMBL" id="JADMLG010000024">
    <property type="protein sequence ID" value="MBH0781386.1"/>
    <property type="molecule type" value="Genomic_DNA"/>
</dbReference>
<dbReference type="GO" id="GO:0004674">
    <property type="term" value="F:protein serine/threonine kinase activity"/>
    <property type="evidence" value="ECO:0007669"/>
    <property type="project" value="UniProtKB-KW"/>
</dbReference>
<keyword evidence="4" id="KW-0418">Kinase</keyword>
<dbReference type="NCBIfam" id="NF041045">
    <property type="entry name" value="RsbA_anti_sig"/>
    <property type="match status" value="1"/>
</dbReference>
<organism evidence="4 5">
    <name type="scientific">Nocardia bovistercoris</name>
    <dbReference type="NCBI Taxonomy" id="2785916"/>
    <lineage>
        <taxon>Bacteria</taxon>
        <taxon>Bacillati</taxon>
        <taxon>Actinomycetota</taxon>
        <taxon>Actinomycetes</taxon>
        <taxon>Mycobacteriales</taxon>
        <taxon>Nocardiaceae</taxon>
        <taxon>Nocardia</taxon>
    </lineage>
</organism>
<dbReference type="Pfam" id="PF14417">
    <property type="entry name" value="MEDS"/>
    <property type="match status" value="1"/>
</dbReference>
<dbReference type="InterPro" id="IPR003594">
    <property type="entry name" value="HATPase_dom"/>
</dbReference>
<evidence type="ECO:0000313" key="4">
    <source>
        <dbReference type="EMBL" id="MBH0781386.1"/>
    </source>
</evidence>
<dbReference type="PANTHER" id="PTHR35526">
    <property type="entry name" value="ANTI-SIGMA-F FACTOR RSBW-RELATED"/>
    <property type="match status" value="1"/>
</dbReference>
<feature type="domain" description="Histidine kinase/HSP90-like ATPase" evidence="2">
    <location>
        <begin position="192"/>
        <end position="301"/>
    </location>
</feature>
<dbReference type="Gene3D" id="3.30.565.10">
    <property type="entry name" value="Histidine kinase-like ATPase, C-terminal domain"/>
    <property type="match status" value="1"/>
</dbReference>
<evidence type="ECO:0000313" key="5">
    <source>
        <dbReference type="Proteomes" id="UP000655751"/>
    </source>
</evidence>
<dbReference type="InterPro" id="IPR047718">
    <property type="entry name" value="RsbA-like_anti_sig"/>
</dbReference>
<dbReference type="Pfam" id="PF13581">
    <property type="entry name" value="HATPase_c_2"/>
    <property type="match status" value="1"/>
</dbReference>
<gene>
    <name evidence="4" type="ORF">IT779_34465</name>
</gene>
<dbReference type="PANTHER" id="PTHR35526:SF3">
    <property type="entry name" value="ANTI-SIGMA-F FACTOR RSBW"/>
    <property type="match status" value="1"/>
</dbReference>
<sequence length="308" mass="33569">MTATRGEFRHPAMFYDGDEDYVAGLLPFLLDGIEQGEPVAVAAPNGRLDLLRAALGSSARDVRMIDMEQAGRNPGRIIATVLRAFADEYPDSPVRIVGEPVWAGRTAMEYPACVQHEALINRAFDGRDLTIVCPYDLSTLDATAIADATATHPQLWEGKHRRESPDYDPDAIVRRYNEPIPEPAEAAELTVAESADVATARRWAVRNAGELAGDADRIADLELIVTELATNGLCHGVGPVRIRMWTDDTHLICAVHDHGEWTDPLAGRRPPEPGVPGGRGLLLVHQLCDLVRTHTGPEGTTQYAMMAL</sequence>
<keyword evidence="1" id="KW-0723">Serine/threonine-protein kinase</keyword>
<dbReference type="InterPro" id="IPR025847">
    <property type="entry name" value="MEDS_domain"/>
</dbReference>
<comment type="caution">
    <text evidence="4">The sequence shown here is derived from an EMBL/GenBank/DDBJ whole genome shotgun (WGS) entry which is preliminary data.</text>
</comment>
<evidence type="ECO:0000259" key="3">
    <source>
        <dbReference type="Pfam" id="PF14417"/>
    </source>
</evidence>
<evidence type="ECO:0000259" key="2">
    <source>
        <dbReference type="Pfam" id="PF13581"/>
    </source>
</evidence>
<protein>
    <submittedName>
        <fullName evidence="4">Sensor histidine kinase</fullName>
    </submittedName>
</protein>